<dbReference type="Gene3D" id="1.20.120.1490">
    <property type="match status" value="1"/>
</dbReference>
<feature type="compositionally biased region" description="Polar residues" evidence="1">
    <location>
        <begin position="7"/>
        <end position="17"/>
    </location>
</feature>
<evidence type="ECO:0000313" key="2">
    <source>
        <dbReference type="EMBL" id="MBK7423969.1"/>
    </source>
</evidence>
<proteinExistence type="predicted"/>
<comment type="caution">
    <text evidence="2">The sequence shown here is derived from an EMBL/GenBank/DDBJ whole genome shotgun (WGS) entry which is preliminary data.</text>
</comment>
<name>A0A9D7F8B1_9RHOO</name>
<evidence type="ECO:0000256" key="1">
    <source>
        <dbReference type="SAM" id="MobiDB-lite"/>
    </source>
</evidence>
<organism evidence="2 3">
    <name type="scientific">Candidatus Propionivibrio dominans</name>
    <dbReference type="NCBI Taxonomy" id="2954373"/>
    <lineage>
        <taxon>Bacteria</taxon>
        <taxon>Pseudomonadati</taxon>
        <taxon>Pseudomonadota</taxon>
        <taxon>Betaproteobacteria</taxon>
        <taxon>Rhodocyclales</taxon>
        <taxon>Rhodocyclaceae</taxon>
        <taxon>Propionivibrio</taxon>
    </lineage>
</organism>
<accession>A0A9D7F8B1</accession>
<reference evidence="2" key="1">
    <citation type="submission" date="2020-10" db="EMBL/GenBank/DDBJ databases">
        <title>Connecting structure to function with the recovery of over 1000 high-quality activated sludge metagenome-assembled genomes encoding full-length rRNA genes using long-read sequencing.</title>
        <authorList>
            <person name="Singleton C.M."/>
            <person name="Petriglieri F."/>
            <person name="Kristensen J.M."/>
            <person name="Kirkegaard R.H."/>
            <person name="Michaelsen T.Y."/>
            <person name="Andersen M.H."/>
            <person name="Karst S.M."/>
            <person name="Dueholm M.S."/>
            <person name="Nielsen P.H."/>
            <person name="Albertsen M."/>
        </authorList>
    </citation>
    <scope>NUCLEOTIDE SEQUENCE</scope>
    <source>
        <strain evidence="2">EsbW_18-Q3-R4-48_MAXAC.044</strain>
    </source>
</reference>
<gene>
    <name evidence="2" type="ORF">IPJ48_13170</name>
</gene>
<dbReference type="Proteomes" id="UP000886602">
    <property type="component" value="Unassembled WGS sequence"/>
</dbReference>
<dbReference type="EMBL" id="JADJNC010000021">
    <property type="protein sequence ID" value="MBK7423969.1"/>
    <property type="molecule type" value="Genomic_DNA"/>
</dbReference>
<protein>
    <submittedName>
        <fullName evidence="2">Uncharacterized protein</fullName>
    </submittedName>
</protein>
<evidence type="ECO:0000313" key="3">
    <source>
        <dbReference type="Proteomes" id="UP000886602"/>
    </source>
</evidence>
<dbReference type="AlphaFoldDB" id="A0A9D7F8B1"/>
<feature type="region of interest" description="Disordered" evidence="1">
    <location>
        <begin position="1"/>
        <end position="24"/>
    </location>
</feature>
<sequence>MGKMQDEQAQMYEQYNSDSRDDAAVSKSFRNMSELRHQMFDLSLSAQRQIDGVLTKEQRELQRHG</sequence>